<protein>
    <submittedName>
        <fullName evidence="1">YxeA family protein</fullName>
    </submittedName>
</protein>
<comment type="caution">
    <text evidence="1">The sequence shown here is derived from an EMBL/GenBank/DDBJ whole genome shotgun (WGS) entry which is preliminary data.</text>
</comment>
<dbReference type="Proteomes" id="UP000553776">
    <property type="component" value="Unassembled WGS sequence"/>
</dbReference>
<accession>A0A841TUW3</accession>
<reference evidence="1 2" key="1">
    <citation type="submission" date="2020-08" db="EMBL/GenBank/DDBJ databases">
        <title>Cohnella phylogeny.</title>
        <authorList>
            <person name="Dunlap C."/>
        </authorList>
    </citation>
    <scope>NUCLEOTIDE SEQUENCE [LARGE SCALE GENOMIC DNA]</scope>
    <source>
        <strain evidence="1 2">DSM 25239</strain>
    </source>
</reference>
<dbReference type="Pfam" id="PF06486">
    <property type="entry name" value="DUF1093"/>
    <property type="match status" value="1"/>
</dbReference>
<keyword evidence="2" id="KW-1185">Reference proteome</keyword>
<organism evidence="1 2">
    <name type="scientific">Cohnella xylanilytica</name>
    <dbReference type="NCBI Taxonomy" id="557555"/>
    <lineage>
        <taxon>Bacteria</taxon>
        <taxon>Bacillati</taxon>
        <taxon>Bacillota</taxon>
        <taxon>Bacilli</taxon>
        <taxon>Bacillales</taxon>
        <taxon>Paenibacillaceae</taxon>
        <taxon>Cohnella</taxon>
    </lineage>
</organism>
<dbReference type="PANTHER" id="PTHR36433:SF2">
    <property type="entry name" value="YXEA FAMILY PROTEIN"/>
    <property type="match status" value="1"/>
</dbReference>
<name>A0A841TUW3_9BACL</name>
<sequence length="118" mass="13052">MKRIGFLLVPGLAVLACLWLIFMDPAKLNPDDPKGKATYYTVAGPPTATRDGNDRYAYELTGYTDKGKSKTLRFSASKPLRQGAYLKLYATPLRGVTHWEEVTADELAGEAKRLADDK</sequence>
<dbReference type="InterPro" id="IPR036166">
    <property type="entry name" value="YxeA-like_sf"/>
</dbReference>
<evidence type="ECO:0000313" key="1">
    <source>
        <dbReference type="EMBL" id="MBB6692076.1"/>
    </source>
</evidence>
<dbReference type="PROSITE" id="PS51257">
    <property type="entry name" value="PROKAR_LIPOPROTEIN"/>
    <property type="match status" value="1"/>
</dbReference>
<gene>
    <name evidence="1" type="ORF">H7B90_11760</name>
</gene>
<dbReference type="InterPro" id="IPR006542">
    <property type="entry name" value="DUF1093"/>
</dbReference>
<dbReference type="RefSeq" id="WP_185136071.1">
    <property type="nucleotide sequence ID" value="NZ_JACJVR010000046.1"/>
</dbReference>
<dbReference type="NCBIfam" id="TIGR01655">
    <property type="entry name" value="yxeA_fam"/>
    <property type="match status" value="1"/>
</dbReference>
<dbReference type="EMBL" id="JACJVR010000046">
    <property type="protein sequence ID" value="MBB6692076.1"/>
    <property type="molecule type" value="Genomic_DNA"/>
</dbReference>
<dbReference type="Gene3D" id="2.40.50.480">
    <property type="match status" value="1"/>
</dbReference>
<dbReference type="AlphaFoldDB" id="A0A841TUW3"/>
<proteinExistence type="predicted"/>
<dbReference type="SUPFAM" id="SSF159121">
    <property type="entry name" value="BC4932-like"/>
    <property type="match status" value="1"/>
</dbReference>
<dbReference type="PANTHER" id="PTHR36433">
    <property type="entry name" value="HYPOTHETICAL CYTOSOLIC PROTEIN"/>
    <property type="match status" value="1"/>
</dbReference>
<evidence type="ECO:0000313" key="2">
    <source>
        <dbReference type="Proteomes" id="UP000553776"/>
    </source>
</evidence>